<evidence type="ECO:0000256" key="1">
    <source>
        <dbReference type="SAM" id="MobiDB-lite"/>
    </source>
</evidence>
<dbReference type="PROSITE" id="PS50181">
    <property type="entry name" value="FBOX"/>
    <property type="match status" value="1"/>
</dbReference>
<feature type="region of interest" description="Disordered" evidence="1">
    <location>
        <begin position="468"/>
        <end position="520"/>
    </location>
</feature>
<evidence type="ECO:0000313" key="4">
    <source>
        <dbReference type="Proteomes" id="UP000182658"/>
    </source>
</evidence>
<feature type="domain" description="F-box" evidence="2">
    <location>
        <begin position="6"/>
        <end position="55"/>
    </location>
</feature>
<dbReference type="EMBL" id="KV875097">
    <property type="protein sequence ID" value="OIW30111.1"/>
    <property type="molecule type" value="Genomic_DNA"/>
</dbReference>
<evidence type="ECO:0000313" key="3">
    <source>
        <dbReference type="EMBL" id="OIW30111.1"/>
    </source>
</evidence>
<dbReference type="InParanoid" id="A0A1J7IR29"/>
<organism evidence="3 4">
    <name type="scientific">Coniochaeta ligniaria NRRL 30616</name>
    <dbReference type="NCBI Taxonomy" id="1408157"/>
    <lineage>
        <taxon>Eukaryota</taxon>
        <taxon>Fungi</taxon>
        <taxon>Dikarya</taxon>
        <taxon>Ascomycota</taxon>
        <taxon>Pezizomycotina</taxon>
        <taxon>Sordariomycetes</taxon>
        <taxon>Sordariomycetidae</taxon>
        <taxon>Coniochaetales</taxon>
        <taxon>Coniochaetaceae</taxon>
        <taxon>Coniochaeta</taxon>
    </lineage>
</organism>
<keyword evidence="4" id="KW-1185">Reference proteome</keyword>
<sequence>MSEQTTSSLGRQPLEVINNIASYLSTADICALRLTCKAANHRLTDFFLRRFFRTKQFWIDEPSLQALIDMSAHPTISRELKHVALGSDHYHLCTSPLGTLAMSGAQIQQLRLRVASHQHLQRTGTSIAMLTKAFANLPNLETLSIRDFDNSIRSTALRKTTHTLWSDVEAFDSYGTKAASRATGHPIVTDWIKACTLNMSDDVNSIGDLFTTALVALAGAGARPSAIEVIIRDGRRWGLRDKAFYIPVYLQPSVKPMLYKLTKLHLDIALGREIPCAIHTTLYRLGPGPLNTSSLLQNFLCLTPRLTWLRLGFDGSDYWTTHQFLHWLGGGSRTKWSAAYSAVFTKPAKLARLEHFEMAGAEVTFEILQQLILRLSKTLRKLNLRGVTLRTTAHDQDHEVNTWSRFLIFLAHNTDLRSFGLWRAGVSGGDPSLHGGIKYKGNMHVHSTDNMKLYLEDLAQEVQDQWDSTPGQFLSDTDTSEDEHGGESDDEDEMEVDDGEDGFEDDGDDDTDDDTGHINV</sequence>
<reference evidence="3 4" key="1">
    <citation type="submission" date="2016-10" db="EMBL/GenBank/DDBJ databases">
        <title>Draft genome sequence of Coniochaeta ligniaria NRRL30616, a lignocellulolytic fungus for bioabatement of inhibitors in plant biomass hydrolysates.</title>
        <authorList>
            <consortium name="DOE Joint Genome Institute"/>
            <person name="Jimenez D.J."/>
            <person name="Hector R.E."/>
            <person name="Riley R."/>
            <person name="Sun H."/>
            <person name="Grigoriev I.V."/>
            <person name="Van Elsas J.D."/>
            <person name="Nichols N.N."/>
        </authorList>
    </citation>
    <scope>NUCLEOTIDE SEQUENCE [LARGE SCALE GENOMIC DNA]</scope>
    <source>
        <strain evidence="3 4">NRRL 30616</strain>
    </source>
</reference>
<dbReference type="Pfam" id="PF00646">
    <property type="entry name" value="F-box"/>
    <property type="match status" value="1"/>
</dbReference>
<dbReference type="InterPro" id="IPR001810">
    <property type="entry name" value="F-box_dom"/>
</dbReference>
<dbReference type="OrthoDB" id="5279008at2759"/>
<evidence type="ECO:0000259" key="2">
    <source>
        <dbReference type="PROSITE" id="PS50181"/>
    </source>
</evidence>
<dbReference type="InterPro" id="IPR036047">
    <property type="entry name" value="F-box-like_dom_sf"/>
</dbReference>
<dbReference type="SUPFAM" id="SSF52047">
    <property type="entry name" value="RNI-like"/>
    <property type="match status" value="1"/>
</dbReference>
<feature type="compositionally biased region" description="Acidic residues" evidence="1">
    <location>
        <begin position="488"/>
        <end position="513"/>
    </location>
</feature>
<dbReference type="Proteomes" id="UP000182658">
    <property type="component" value="Unassembled WGS sequence"/>
</dbReference>
<accession>A0A1J7IR29</accession>
<name>A0A1J7IR29_9PEZI</name>
<gene>
    <name evidence="3" type="ORF">CONLIGDRAFT_702603</name>
</gene>
<feature type="compositionally biased region" description="Polar residues" evidence="1">
    <location>
        <begin position="468"/>
        <end position="477"/>
    </location>
</feature>
<dbReference type="SUPFAM" id="SSF81383">
    <property type="entry name" value="F-box domain"/>
    <property type="match status" value="1"/>
</dbReference>
<proteinExistence type="predicted"/>
<dbReference type="CDD" id="cd09917">
    <property type="entry name" value="F-box_SF"/>
    <property type="match status" value="1"/>
</dbReference>
<protein>
    <recommendedName>
        <fullName evidence="2">F-box domain-containing protein</fullName>
    </recommendedName>
</protein>
<dbReference type="AlphaFoldDB" id="A0A1J7IR29"/>